<keyword evidence="5 8" id="KW-0808">Transferase</keyword>
<accession>A0A0D6MK95</accession>
<comment type="similarity">
    <text evidence="2 8">Belongs to the class-I pyridoxal-phosphate-dependent aminotransferase family.</text>
</comment>
<evidence type="ECO:0000313" key="11">
    <source>
        <dbReference type="Proteomes" id="UP000032679"/>
    </source>
</evidence>
<evidence type="ECO:0000313" key="10">
    <source>
        <dbReference type="EMBL" id="GAN54094.1"/>
    </source>
</evidence>
<dbReference type="InterPro" id="IPR015424">
    <property type="entry name" value="PyrdxlP-dep_Trfase"/>
</dbReference>
<dbReference type="PANTHER" id="PTHR46383">
    <property type="entry name" value="ASPARTATE AMINOTRANSFERASE"/>
    <property type="match status" value="1"/>
</dbReference>
<sequence length="401" mass="42198">MTFRVAQRLADLPPPATIAMAQRARALKAEGVDVISLALGEPDFPSPPEAVEAAYAAGRAGDTRYPPVDGTIALKDAVIAKFRRDNGLDYARNQILIANGGKQIIFDAFMATLDPGDEVIVPAPYWVSYPLIAQMMGAVPVPVACQETDGFRLRPDALKAVLSPRTRWLVLNFPSNPTGAVMGPDDLAAIAEILRAYPDVLVLSDEIYEHLTFGDRVHASLAAVAPDLADRILTLNGVAKAYAMTGWRVGFAGGPAPLIAAMAKVQGNATSGVCTLAQAGAVAALNGDQSRIASMRDTYARRRDQVVGALRAIPGITCANPDGAFYAYPGIAALIGRTTPGGLVIDTDVTFAQTLLEEAHVSTVPGTAFGVSPHLRLSIAASDDQLASALDRISSFVAKLR</sequence>
<dbReference type="PANTHER" id="PTHR46383:SF1">
    <property type="entry name" value="ASPARTATE AMINOTRANSFERASE"/>
    <property type="match status" value="1"/>
</dbReference>
<comment type="cofactor">
    <cofactor evidence="1 8">
        <name>pyridoxal 5'-phosphate</name>
        <dbReference type="ChEBI" id="CHEBI:597326"/>
    </cofactor>
</comment>
<evidence type="ECO:0000256" key="1">
    <source>
        <dbReference type="ARBA" id="ARBA00001933"/>
    </source>
</evidence>
<evidence type="ECO:0000256" key="7">
    <source>
        <dbReference type="ARBA" id="ARBA00049185"/>
    </source>
</evidence>
<protein>
    <recommendedName>
        <fullName evidence="8">Aminotransferase</fullName>
        <ecNumber evidence="8">2.6.1.-</ecNumber>
    </recommendedName>
</protein>
<evidence type="ECO:0000256" key="8">
    <source>
        <dbReference type="RuleBase" id="RU000481"/>
    </source>
</evidence>
<dbReference type="InterPro" id="IPR015421">
    <property type="entry name" value="PyrdxlP-dep_Trfase_major"/>
</dbReference>
<dbReference type="InterPro" id="IPR015422">
    <property type="entry name" value="PyrdxlP-dep_Trfase_small"/>
</dbReference>
<dbReference type="EMBL" id="BALE01000016">
    <property type="protein sequence ID" value="GAN54094.1"/>
    <property type="molecule type" value="Genomic_DNA"/>
</dbReference>
<evidence type="ECO:0000256" key="5">
    <source>
        <dbReference type="ARBA" id="ARBA00022679"/>
    </source>
</evidence>
<dbReference type="GO" id="GO:0030170">
    <property type="term" value="F:pyridoxal phosphate binding"/>
    <property type="evidence" value="ECO:0007669"/>
    <property type="project" value="InterPro"/>
</dbReference>
<evidence type="ECO:0000256" key="4">
    <source>
        <dbReference type="ARBA" id="ARBA00022576"/>
    </source>
</evidence>
<gene>
    <name evidence="10" type="ORF">Tasa_016_014</name>
</gene>
<evidence type="ECO:0000256" key="3">
    <source>
        <dbReference type="ARBA" id="ARBA00011738"/>
    </source>
</evidence>
<dbReference type="InterPro" id="IPR004838">
    <property type="entry name" value="NHTrfase_class1_PyrdxlP-BS"/>
</dbReference>
<dbReference type="CDD" id="cd00609">
    <property type="entry name" value="AAT_like"/>
    <property type="match status" value="1"/>
</dbReference>
<dbReference type="Gene3D" id="3.90.1150.10">
    <property type="entry name" value="Aspartate Aminotransferase, domain 1"/>
    <property type="match status" value="1"/>
</dbReference>
<proteinExistence type="inferred from homology"/>
<reference evidence="10 11" key="1">
    <citation type="submission" date="2012-10" db="EMBL/GenBank/DDBJ databases">
        <title>Genome sequencing of Tanticharoenia sakaeratensis NBRC 103193.</title>
        <authorList>
            <person name="Azuma Y."/>
            <person name="Hadano H."/>
            <person name="Hirakawa H."/>
            <person name="Matsushita K."/>
        </authorList>
    </citation>
    <scope>NUCLEOTIDE SEQUENCE [LARGE SCALE GENOMIC DNA]</scope>
    <source>
        <strain evidence="10 11">NBRC 103193</strain>
    </source>
</reference>
<keyword evidence="4 8" id="KW-0032">Aminotransferase</keyword>
<keyword evidence="6" id="KW-0663">Pyridoxal phosphate</keyword>
<dbReference type="EC" id="2.6.1.-" evidence="8"/>
<dbReference type="OrthoDB" id="9763453at2"/>
<organism evidence="10 11">
    <name type="scientific">Tanticharoenia sakaeratensis NBRC 103193</name>
    <dbReference type="NCBI Taxonomy" id="1231623"/>
    <lineage>
        <taxon>Bacteria</taxon>
        <taxon>Pseudomonadati</taxon>
        <taxon>Pseudomonadota</taxon>
        <taxon>Alphaproteobacteria</taxon>
        <taxon>Acetobacterales</taxon>
        <taxon>Acetobacteraceae</taxon>
        <taxon>Tanticharoenia</taxon>
    </lineage>
</organism>
<evidence type="ECO:0000256" key="2">
    <source>
        <dbReference type="ARBA" id="ARBA00007441"/>
    </source>
</evidence>
<feature type="domain" description="Aminotransferase class I/classII large" evidence="9">
    <location>
        <begin position="33"/>
        <end position="393"/>
    </location>
</feature>
<dbReference type="Proteomes" id="UP000032679">
    <property type="component" value="Unassembled WGS sequence"/>
</dbReference>
<comment type="catalytic activity">
    <reaction evidence="7">
        <text>L-aspartate + 2-oxoglutarate = oxaloacetate + L-glutamate</text>
        <dbReference type="Rhea" id="RHEA:21824"/>
        <dbReference type="ChEBI" id="CHEBI:16452"/>
        <dbReference type="ChEBI" id="CHEBI:16810"/>
        <dbReference type="ChEBI" id="CHEBI:29985"/>
        <dbReference type="ChEBI" id="CHEBI:29991"/>
        <dbReference type="EC" id="2.6.1.1"/>
    </reaction>
</comment>
<dbReference type="AlphaFoldDB" id="A0A0D6MK95"/>
<comment type="caution">
    <text evidence="10">The sequence shown here is derived from an EMBL/GenBank/DDBJ whole genome shotgun (WGS) entry which is preliminary data.</text>
</comment>
<dbReference type="GO" id="GO:0006520">
    <property type="term" value="P:amino acid metabolic process"/>
    <property type="evidence" value="ECO:0007669"/>
    <property type="project" value="InterPro"/>
</dbReference>
<dbReference type="FunFam" id="3.40.640.10:FF:000033">
    <property type="entry name" value="Aspartate aminotransferase"/>
    <property type="match status" value="1"/>
</dbReference>
<comment type="subunit">
    <text evidence="3">Homodimer.</text>
</comment>
<dbReference type="SUPFAM" id="SSF53383">
    <property type="entry name" value="PLP-dependent transferases"/>
    <property type="match status" value="1"/>
</dbReference>
<dbReference type="RefSeq" id="WP_048848653.1">
    <property type="nucleotide sequence ID" value="NZ_BALE01000016.1"/>
</dbReference>
<name>A0A0D6MK95_9PROT</name>
<dbReference type="Gene3D" id="3.40.640.10">
    <property type="entry name" value="Type I PLP-dependent aspartate aminotransferase-like (Major domain)"/>
    <property type="match status" value="1"/>
</dbReference>
<keyword evidence="11" id="KW-1185">Reference proteome</keyword>
<dbReference type="GO" id="GO:0004069">
    <property type="term" value="F:L-aspartate:2-oxoglutarate aminotransferase activity"/>
    <property type="evidence" value="ECO:0007669"/>
    <property type="project" value="UniProtKB-EC"/>
</dbReference>
<dbReference type="Pfam" id="PF00155">
    <property type="entry name" value="Aminotran_1_2"/>
    <property type="match status" value="1"/>
</dbReference>
<dbReference type="STRING" id="1231623.Tasa_016_014"/>
<dbReference type="InterPro" id="IPR004839">
    <property type="entry name" value="Aminotransferase_I/II_large"/>
</dbReference>
<dbReference type="PROSITE" id="PS00105">
    <property type="entry name" value="AA_TRANSFER_CLASS_1"/>
    <property type="match status" value="1"/>
</dbReference>
<dbReference type="InterPro" id="IPR050596">
    <property type="entry name" value="AspAT/PAT-like"/>
</dbReference>
<evidence type="ECO:0000259" key="9">
    <source>
        <dbReference type="Pfam" id="PF00155"/>
    </source>
</evidence>
<evidence type="ECO:0000256" key="6">
    <source>
        <dbReference type="ARBA" id="ARBA00022898"/>
    </source>
</evidence>